<sequence>MSKVVLIGIVSVIFVLMVLMLGSVYIYPWWMQRSTEGACADISKDNAIDTVTRDYMENRIPNWGNDKDNMGTSVPVLNFISDDAKEDKGTYNIPFSAKGPNGTLSYVAHFNCSNHYVKYSTVE</sequence>
<dbReference type="KEGG" id="rah:Rahaq_2188"/>
<accession>A0A0H3FA88</accession>
<organism evidence="4 5">
    <name type="scientific">Rahnella sp. (strain Y9602)</name>
    <dbReference type="NCBI Taxonomy" id="2703885"/>
    <lineage>
        <taxon>Bacteria</taxon>
        <taxon>Pseudomonadati</taxon>
        <taxon>Pseudomonadota</taxon>
        <taxon>Gammaproteobacteria</taxon>
        <taxon>Enterobacterales</taxon>
        <taxon>Yersiniaceae</taxon>
        <taxon>Rahnella</taxon>
    </lineage>
</organism>
<name>A0A0H3FA88_RAHSY</name>
<protein>
    <submittedName>
        <fullName evidence="4">Putative colicin M resistance protein</fullName>
    </submittedName>
</protein>
<dbReference type="Pfam" id="PF13995">
    <property type="entry name" value="YebF"/>
    <property type="match status" value="1"/>
</dbReference>
<dbReference type="Proteomes" id="UP000007257">
    <property type="component" value="Chromosome"/>
</dbReference>
<evidence type="ECO:0000313" key="4">
    <source>
        <dbReference type="EMBL" id="ADW73799.1"/>
    </source>
</evidence>
<dbReference type="InterPro" id="IPR025603">
    <property type="entry name" value="YebF/ColM_immunity"/>
</dbReference>
<keyword evidence="3" id="KW-0812">Transmembrane</keyword>
<reference evidence="4 5" key="2">
    <citation type="journal article" date="2012" name="J. Bacteriol.">
        <title>Complete Genome Sequence of Rahnella sp. Strain Y9602, a Gammaproteobacterium Isolate from Metal- and Radionuclide-Contaminated Soil.</title>
        <authorList>
            <person name="Martinez R.J."/>
            <person name="Bruce D."/>
            <person name="Detter C."/>
            <person name="Goodwin L.A."/>
            <person name="Han J."/>
            <person name="Han C.S."/>
            <person name="Held B."/>
            <person name="Land M.L."/>
            <person name="Mikhailova N."/>
            <person name="Nolan M."/>
            <person name="Pennacchio L."/>
            <person name="Pitluck S."/>
            <person name="Tapia R."/>
            <person name="Woyke T."/>
            <person name="Sobecky P.A."/>
        </authorList>
    </citation>
    <scope>NUCLEOTIDE SEQUENCE [LARGE SCALE GENOMIC DNA]</scope>
    <source>
        <strain evidence="4 5">Y9602</strain>
    </source>
</reference>
<dbReference type="PROSITE" id="PS51979">
    <property type="entry name" value="YEBF_CMI"/>
    <property type="match status" value="1"/>
</dbReference>
<proteinExistence type="predicted"/>
<dbReference type="AlphaFoldDB" id="A0A0H3FA88"/>
<feature type="transmembrane region" description="Helical" evidence="3">
    <location>
        <begin position="6"/>
        <end position="27"/>
    </location>
</feature>
<evidence type="ECO:0000313" key="5">
    <source>
        <dbReference type="Proteomes" id="UP000007257"/>
    </source>
</evidence>
<dbReference type="RefSeq" id="WP_013575500.1">
    <property type="nucleotide sequence ID" value="NC_015061.1"/>
</dbReference>
<evidence type="ECO:0000256" key="2">
    <source>
        <dbReference type="PROSITE-ProRule" id="PRU01323"/>
    </source>
</evidence>
<feature type="disulfide bond" evidence="2">
    <location>
        <begin position="39"/>
        <end position="112"/>
    </location>
</feature>
<dbReference type="GeneID" id="95417181"/>
<reference evidence="5" key="1">
    <citation type="submission" date="2011-01" db="EMBL/GenBank/DDBJ databases">
        <title>Complete sequence of chromosome of Rahnella sp. Y9602.</title>
        <authorList>
            <consortium name="US DOE Joint Genome Institute"/>
            <person name="Lucas S."/>
            <person name="Copeland A."/>
            <person name="Lapidus A."/>
            <person name="Cheng J.-F."/>
            <person name="Goodwin L."/>
            <person name="Pitluck S."/>
            <person name="Lu M."/>
            <person name="Detter J.C."/>
            <person name="Han C."/>
            <person name="Tapia R."/>
            <person name="Land M."/>
            <person name="Hauser L."/>
            <person name="Kyrpides N."/>
            <person name="Ivanova N."/>
            <person name="Ovchinnikova G."/>
            <person name="Pagani I."/>
            <person name="Sobecky P.A."/>
            <person name="Martinez R.J."/>
            <person name="Woyke T."/>
        </authorList>
    </citation>
    <scope>NUCLEOTIDE SEQUENCE [LARGE SCALE GENOMIC DNA]</scope>
    <source>
        <strain evidence="5">Y9602</strain>
    </source>
</reference>
<gene>
    <name evidence="4" type="ordered locus">Rahaq_2188</name>
</gene>
<evidence type="ECO:0000256" key="1">
    <source>
        <dbReference type="ARBA" id="ARBA00023157"/>
    </source>
</evidence>
<dbReference type="Gene3D" id="3.10.450.300">
    <property type="entry name" value="YebF/Colicin-M immunity protein"/>
    <property type="match status" value="1"/>
</dbReference>
<keyword evidence="3" id="KW-0472">Membrane</keyword>
<evidence type="ECO:0000256" key="3">
    <source>
        <dbReference type="SAM" id="Phobius"/>
    </source>
</evidence>
<keyword evidence="1 2" id="KW-1015">Disulfide bond</keyword>
<keyword evidence="3" id="KW-1133">Transmembrane helix</keyword>
<dbReference type="InterPro" id="IPR038703">
    <property type="entry name" value="YebF/Cmi_sf"/>
</dbReference>
<dbReference type="eggNOG" id="ENOG5032AK4">
    <property type="taxonomic scope" value="Bacteria"/>
</dbReference>
<dbReference type="OrthoDB" id="6504573at2"/>
<dbReference type="HOGENOM" id="CLU_2013384_0_0_6"/>
<dbReference type="EMBL" id="CP002505">
    <property type="protein sequence ID" value="ADW73799.1"/>
    <property type="molecule type" value="Genomic_DNA"/>
</dbReference>